<proteinExistence type="inferred from homology"/>
<dbReference type="OMA" id="IEGEREC"/>
<dbReference type="InterPro" id="IPR036338">
    <property type="entry name" value="Aha1"/>
</dbReference>
<sequence length="195" mass="22215">MEATAAEDTQKKESSYRYWVRKKTEQAAPDPVPHKLSSFDLARITQTTTLGSAWNQAGTWEERCITNWATSRLKELLMSLDPLQLKEGCVKVTEISKCAGDASLVTVRNKKRYGYSYEITLKFKGDWRGLKDLEGTLNIPEASYNDLDELKVDVNLSSTTNIEAAQKVIFCQELQSFLVPIREKLQIFEDELKAR</sequence>
<dbReference type="PANTHER" id="PTHR13009">
    <property type="entry name" value="HEAT SHOCK PROTEIN 90 HSP90 CO-CHAPERONE AHA-1"/>
    <property type="match status" value="1"/>
</dbReference>
<protein>
    <recommendedName>
        <fullName evidence="2">Activator of Hsp90 ATPase AHSA1-like N-terminal domain-containing protein</fullName>
    </recommendedName>
</protein>
<feature type="domain" description="Activator of Hsp90 ATPase AHSA1-like N-terminal" evidence="2">
    <location>
        <begin position="62"/>
        <end position="195"/>
    </location>
</feature>
<gene>
    <name evidence="3" type="ORF">KP509_16G055600</name>
</gene>
<dbReference type="OrthoDB" id="567237at2759"/>
<comment type="caution">
    <text evidence="3">The sequence shown here is derived from an EMBL/GenBank/DDBJ whole genome shotgun (WGS) entry which is preliminary data.</text>
</comment>
<dbReference type="InterPro" id="IPR015310">
    <property type="entry name" value="AHSA1-like_N"/>
</dbReference>
<organism evidence="3 4">
    <name type="scientific">Ceratopteris richardii</name>
    <name type="common">Triangle waterfern</name>
    <dbReference type="NCBI Taxonomy" id="49495"/>
    <lineage>
        <taxon>Eukaryota</taxon>
        <taxon>Viridiplantae</taxon>
        <taxon>Streptophyta</taxon>
        <taxon>Embryophyta</taxon>
        <taxon>Tracheophyta</taxon>
        <taxon>Polypodiopsida</taxon>
        <taxon>Polypodiidae</taxon>
        <taxon>Polypodiales</taxon>
        <taxon>Pteridineae</taxon>
        <taxon>Pteridaceae</taxon>
        <taxon>Parkerioideae</taxon>
        <taxon>Ceratopteris</taxon>
    </lineage>
</organism>
<dbReference type="SMART" id="SM01000">
    <property type="entry name" value="Aha1_N"/>
    <property type="match status" value="1"/>
</dbReference>
<evidence type="ECO:0000259" key="2">
    <source>
        <dbReference type="SMART" id="SM01000"/>
    </source>
</evidence>
<dbReference type="GO" id="GO:0006457">
    <property type="term" value="P:protein folding"/>
    <property type="evidence" value="ECO:0007669"/>
    <property type="project" value="TreeGrafter"/>
</dbReference>
<dbReference type="GO" id="GO:0001671">
    <property type="term" value="F:ATPase activator activity"/>
    <property type="evidence" value="ECO:0007669"/>
    <property type="project" value="InterPro"/>
</dbReference>
<evidence type="ECO:0000313" key="3">
    <source>
        <dbReference type="EMBL" id="KAH7388063.1"/>
    </source>
</evidence>
<dbReference type="Pfam" id="PF09229">
    <property type="entry name" value="Aha1_N"/>
    <property type="match status" value="1"/>
</dbReference>
<name>A0A8T2T291_CERRI</name>
<evidence type="ECO:0000313" key="4">
    <source>
        <dbReference type="Proteomes" id="UP000825935"/>
    </source>
</evidence>
<dbReference type="Proteomes" id="UP000825935">
    <property type="component" value="Chromosome 16"/>
</dbReference>
<reference evidence="3" key="1">
    <citation type="submission" date="2021-08" db="EMBL/GenBank/DDBJ databases">
        <title>WGS assembly of Ceratopteris richardii.</title>
        <authorList>
            <person name="Marchant D.B."/>
            <person name="Chen G."/>
            <person name="Jenkins J."/>
            <person name="Shu S."/>
            <person name="Leebens-Mack J."/>
            <person name="Grimwood J."/>
            <person name="Schmutz J."/>
            <person name="Soltis P."/>
            <person name="Soltis D."/>
            <person name="Chen Z.-H."/>
        </authorList>
    </citation>
    <scope>NUCLEOTIDE SEQUENCE</scope>
    <source>
        <strain evidence="3">Whitten #5841</strain>
        <tissue evidence="3">Leaf</tissue>
    </source>
</reference>
<accession>A0A8T2T291</accession>
<evidence type="ECO:0000256" key="1">
    <source>
        <dbReference type="ARBA" id="ARBA00006817"/>
    </source>
</evidence>
<comment type="similarity">
    <text evidence="1">Belongs to the AHA1 family.</text>
</comment>
<dbReference type="EMBL" id="CM035421">
    <property type="protein sequence ID" value="KAH7388063.1"/>
    <property type="molecule type" value="Genomic_DNA"/>
</dbReference>
<dbReference type="GO" id="GO:0005829">
    <property type="term" value="C:cytosol"/>
    <property type="evidence" value="ECO:0007669"/>
    <property type="project" value="TreeGrafter"/>
</dbReference>
<dbReference type="Gene3D" id="3.15.10.20">
    <property type="entry name" value="Activator of Hsp90 ATPase Aha1, N-terminal domain"/>
    <property type="match status" value="1"/>
</dbReference>
<keyword evidence="4" id="KW-1185">Reference proteome</keyword>
<dbReference type="SUPFAM" id="SSF103111">
    <property type="entry name" value="Activator of Hsp90 ATPase, Aha1"/>
    <property type="match status" value="1"/>
</dbReference>
<dbReference type="GO" id="GO:0051087">
    <property type="term" value="F:protein-folding chaperone binding"/>
    <property type="evidence" value="ECO:0007669"/>
    <property type="project" value="InterPro"/>
</dbReference>
<dbReference type="PANTHER" id="PTHR13009:SF22">
    <property type="entry name" value="LD43819P"/>
    <property type="match status" value="1"/>
</dbReference>
<dbReference type="AlphaFoldDB" id="A0A8T2T291"/>